<dbReference type="GO" id="GO:0032259">
    <property type="term" value="P:methylation"/>
    <property type="evidence" value="ECO:0007669"/>
    <property type="project" value="UniProtKB-KW"/>
</dbReference>
<organism evidence="1 2">
    <name type="scientific">Trifolium medium</name>
    <dbReference type="NCBI Taxonomy" id="97028"/>
    <lineage>
        <taxon>Eukaryota</taxon>
        <taxon>Viridiplantae</taxon>
        <taxon>Streptophyta</taxon>
        <taxon>Embryophyta</taxon>
        <taxon>Tracheophyta</taxon>
        <taxon>Spermatophyta</taxon>
        <taxon>Magnoliopsida</taxon>
        <taxon>eudicotyledons</taxon>
        <taxon>Gunneridae</taxon>
        <taxon>Pentapetalae</taxon>
        <taxon>rosids</taxon>
        <taxon>fabids</taxon>
        <taxon>Fabales</taxon>
        <taxon>Fabaceae</taxon>
        <taxon>Papilionoideae</taxon>
        <taxon>50 kb inversion clade</taxon>
        <taxon>NPAAA clade</taxon>
        <taxon>Hologalegina</taxon>
        <taxon>IRL clade</taxon>
        <taxon>Trifolieae</taxon>
        <taxon>Trifolium</taxon>
    </lineage>
</organism>
<keyword evidence="1" id="KW-0489">Methyltransferase</keyword>
<accession>A0A392W600</accession>
<keyword evidence="2" id="KW-1185">Reference proteome</keyword>
<evidence type="ECO:0000313" key="2">
    <source>
        <dbReference type="Proteomes" id="UP000265520"/>
    </source>
</evidence>
<protein>
    <submittedName>
        <fullName evidence="1">Isoflavone-7-O-methyltransferase</fullName>
    </submittedName>
</protein>
<feature type="non-terminal residue" evidence="1">
    <location>
        <position position="52"/>
    </location>
</feature>
<dbReference type="EMBL" id="LXQA011395945">
    <property type="protein sequence ID" value="MCI95757.1"/>
    <property type="molecule type" value="Genomic_DNA"/>
</dbReference>
<reference evidence="1 2" key="1">
    <citation type="journal article" date="2018" name="Front. Plant Sci.">
        <title>Red Clover (Trifolium pratense) and Zigzag Clover (T. medium) - A Picture of Genomic Similarities and Differences.</title>
        <authorList>
            <person name="Dluhosova J."/>
            <person name="Istvanek J."/>
            <person name="Nedelnik J."/>
            <person name="Repkova J."/>
        </authorList>
    </citation>
    <scope>NUCLEOTIDE SEQUENCE [LARGE SCALE GENOMIC DNA]</scope>
    <source>
        <strain evidence="2">cv. 10/8</strain>
        <tissue evidence="1">Leaf</tissue>
    </source>
</reference>
<dbReference type="AlphaFoldDB" id="A0A392W600"/>
<name>A0A392W600_9FABA</name>
<keyword evidence="1" id="KW-0808">Transferase</keyword>
<dbReference type="Proteomes" id="UP000265520">
    <property type="component" value="Unassembled WGS sequence"/>
</dbReference>
<feature type="non-terminal residue" evidence="1">
    <location>
        <position position="1"/>
    </location>
</feature>
<dbReference type="GO" id="GO:0008168">
    <property type="term" value="F:methyltransferase activity"/>
    <property type="evidence" value="ECO:0007669"/>
    <property type="project" value="UniProtKB-KW"/>
</dbReference>
<sequence length="52" mass="5678">NQMGNVVLSACRKEFIDVEPILAEALGVRWYLQKAIEANMKDIVIASDAATA</sequence>
<evidence type="ECO:0000313" key="1">
    <source>
        <dbReference type="EMBL" id="MCI95757.1"/>
    </source>
</evidence>
<comment type="caution">
    <text evidence="1">The sequence shown here is derived from an EMBL/GenBank/DDBJ whole genome shotgun (WGS) entry which is preliminary data.</text>
</comment>
<proteinExistence type="predicted"/>